<evidence type="ECO:0000313" key="3">
    <source>
        <dbReference type="Proteomes" id="UP000262172"/>
    </source>
</evidence>
<evidence type="ECO:0000313" key="2">
    <source>
        <dbReference type="EMBL" id="REJ06472.1"/>
    </source>
</evidence>
<dbReference type="GO" id="GO:0004553">
    <property type="term" value="F:hydrolase activity, hydrolyzing O-glycosyl compounds"/>
    <property type="evidence" value="ECO:0007669"/>
    <property type="project" value="TreeGrafter"/>
</dbReference>
<dbReference type="Gene3D" id="2.60.40.1190">
    <property type="match status" value="1"/>
</dbReference>
<feature type="chain" id="PRO_5016860277" description="Carbohydrate-binding domain-containing protein" evidence="1">
    <location>
        <begin position="33"/>
        <end position="1085"/>
    </location>
</feature>
<protein>
    <recommendedName>
        <fullName evidence="4">Carbohydrate-binding domain-containing protein</fullName>
    </recommendedName>
</protein>
<dbReference type="EMBL" id="QUAB01000034">
    <property type="protein sequence ID" value="REJ06472.1"/>
    <property type="molecule type" value="Genomic_DNA"/>
</dbReference>
<evidence type="ECO:0000256" key="1">
    <source>
        <dbReference type="SAM" id="SignalP"/>
    </source>
</evidence>
<comment type="caution">
    <text evidence="2">The sequence shown here is derived from an EMBL/GenBank/DDBJ whole genome shotgun (WGS) entry which is preliminary data.</text>
</comment>
<sequence length="1085" mass="113212">MTTEQPRVRCGLACALTGVLIVAGLLATGAGAAADVAEPHATAVLSATPSYDGIVAAWPGDKDKDPAHAVTSMAGVECWQMSQDPLNRYLYVDVATNAKPSGSRYANVTLTYYDAASTTMRVEYDGTGSAFQASSPAILDGTGAWRTQTIQLDAIRFLNATNNADFRVNVSPVSGVVPPVCFSEVAVTFSDVPRLSLTNKSLLLTTDDPVLELGTRASSVDYALTADDGTQLRTGTLAPDADGKASLDVSDLGLGYFGITFEGDVLGERLERHASFGVITPTPSGALDDASFFGISSHFGHYGAAEDGLMESLADIGYGHIRGDVNWELIEKKKDVYSFSGYSFDSKSAQALSLGMQPMGVVAYRNPLYDGGVTPSTPEGLAAFGRFAAATAAEYGPEIDDFNIYNEFNGTGFNNGACGITASCYVDMLKAVYGPMHAANPDVNVMGPITSGIVPDWNEEFFEKGGIDYIDTFAFNVYGYALHGQNTPPEDTLLVSALPALVDRVDQEDGDRDIPVWITENGWPTHAVGSTPAQQAEDLVRASILVMDAGVDEYTWYSALDDGTDPNEREHNFGIFMRPDESALGVSPKPAAVAASVLIRQLTGKKLQAREDMGSDAIYSYPYTGGGATSRVLWAPDGAAALVTGTGPLTLTDHLGRTTTFTPPAAGTTVDLDGEPVYLSGPVTSVAATNDAPQLSLAKTNVVSQPAPATVTMDRSAVKGPHTSLRISAAGAEDARMAVKEGVLTGSVELPPTSAVGARAARATIIDSGRGPNGGTVLALLRARTDTVEPYAVSAQPRILSDGARRDYVLDVAVTNNASVAAAPGALHYLIGGAEGEVPAETEIPPGGTVDFRLDAGDPVLFAPVPYRIGVGESDAGLAGTAAFSPITRTGDADAAPIDLAALGSWVSSKGSRTGADDVSGRLTVTYDDTGLNLDARIVDEAHFGARDAATMWQTDSIQFATYDRSPSAPGGQSVEIGAALLDSGAAVQTFIAPKGQTAGATPGATADIVRDESARTTHYLVHLPWASLGFDGPPAEPFAMSFLINDDDRGIAAGDSRDGFLQWASGIGTTPKNPKLFRDAQLIG</sequence>
<dbReference type="InterPro" id="IPR017853">
    <property type="entry name" value="GH"/>
</dbReference>
<dbReference type="PANTHER" id="PTHR12631:SF10">
    <property type="entry name" value="BETA-XYLOSIDASE-LIKE PROTEIN-RELATED"/>
    <property type="match status" value="1"/>
</dbReference>
<accession>A0A371NWB1</accession>
<keyword evidence="3" id="KW-1185">Reference proteome</keyword>
<dbReference type="AlphaFoldDB" id="A0A371NWB1"/>
<proteinExistence type="predicted"/>
<dbReference type="SUPFAM" id="SSF49344">
    <property type="entry name" value="CBD9-like"/>
    <property type="match status" value="1"/>
</dbReference>
<feature type="signal peptide" evidence="1">
    <location>
        <begin position="1"/>
        <end position="32"/>
    </location>
</feature>
<organism evidence="2 3">
    <name type="scientific">Microbacterium bovistercoris</name>
    <dbReference type="NCBI Taxonomy" id="2293570"/>
    <lineage>
        <taxon>Bacteria</taxon>
        <taxon>Bacillati</taxon>
        <taxon>Actinomycetota</taxon>
        <taxon>Actinomycetes</taxon>
        <taxon>Micrococcales</taxon>
        <taxon>Microbacteriaceae</taxon>
        <taxon>Microbacterium</taxon>
    </lineage>
</organism>
<dbReference type="PANTHER" id="PTHR12631">
    <property type="entry name" value="ALPHA-L-IDURONIDASE"/>
    <property type="match status" value="1"/>
</dbReference>
<dbReference type="Gene3D" id="3.20.20.80">
    <property type="entry name" value="Glycosidases"/>
    <property type="match status" value="1"/>
</dbReference>
<dbReference type="InterPro" id="IPR051923">
    <property type="entry name" value="Glycosyl_Hydrolase_39"/>
</dbReference>
<keyword evidence="1" id="KW-0732">Signal</keyword>
<dbReference type="OrthoDB" id="9776971at2"/>
<dbReference type="RefSeq" id="WP_116241466.1">
    <property type="nucleotide sequence ID" value="NZ_QUAB01000034.1"/>
</dbReference>
<dbReference type="SUPFAM" id="SSF51445">
    <property type="entry name" value="(Trans)glycosidases"/>
    <property type="match status" value="1"/>
</dbReference>
<dbReference type="Proteomes" id="UP000262172">
    <property type="component" value="Unassembled WGS sequence"/>
</dbReference>
<evidence type="ECO:0008006" key="4">
    <source>
        <dbReference type="Google" id="ProtNLM"/>
    </source>
</evidence>
<name>A0A371NWB1_9MICO</name>
<gene>
    <name evidence="2" type="ORF">DY023_06140</name>
</gene>
<reference evidence="2 3" key="1">
    <citation type="submission" date="2018-08" db="EMBL/GenBank/DDBJ databases">
        <title>Isolation, diversity and antifungal activity of Actinobacteria from cow dung.</title>
        <authorList>
            <person name="Ling L."/>
        </authorList>
    </citation>
    <scope>NUCLEOTIDE SEQUENCE [LARGE SCALE GENOMIC DNA]</scope>
    <source>
        <strain evidence="2 3">NEAU-LLE</strain>
    </source>
</reference>